<dbReference type="KEGG" id="ksn:43592770"/>
<organism evidence="2 3">
    <name type="scientific">Kwoniella shandongensis</name>
    <dbReference type="NCBI Taxonomy" id="1734106"/>
    <lineage>
        <taxon>Eukaryota</taxon>
        <taxon>Fungi</taxon>
        <taxon>Dikarya</taxon>
        <taxon>Basidiomycota</taxon>
        <taxon>Agaricomycotina</taxon>
        <taxon>Tremellomycetes</taxon>
        <taxon>Tremellales</taxon>
        <taxon>Cryptococcaceae</taxon>
        <taxon>Kwoniella</taxon>
    </lineage>
</organism>
<feature type="compositionally biased region" description="Pro residues" evidence="1">
    <location>
        <begin position="20"/>
        <end position="30"/>
    </location>
</feature>
<feature type="region of interest" description="Disordered" evidence="1">
    <location>
        <begin position="1"/>
        <end position="92"/>
    </location>
</feature>
<reference evidence="2" key="1">
    <citation type="submission" date="2017-08" db="EMBL/GenBank/DDBJ databases">
        <authorList>
            <person name="Cuomo C."/>
            <person name="Billmyre B."/>
            <person name="Heitman J."/>
        </authorList>
    </citation>
    <scope>NUCLEOTIDE SEQUENCE</scope>
    <source>
        <strain evidence="2">CBS 12478</strain>
    </source>
</reference>
<dbReference type="AlphaFoldDB" id="A0AAJ8LFM7"/>
<evidence type="ECO:0000313" key="2">
    <source>
        <dbReference type="EMBL" id="WWD17581.1"/>
    </source>
</evidence>
<protein>
    <submittedName>
        <fullName evidence="2">Uncharacterized protein</fullName>
    </submittedName>
</protein>
<feature type="compositionally biased region" description="Polar residues" evidence="1">
    <location>
        <begin position="1"/>
        <end position="13"/>
    </location>
</feature>
<evidence type="ECO:0000256" key="1">
    <source>
        <dbReference type="SAM" id="MobiDB-lite"/>
    </source>
</evidence>
<proteinExistence type="predicted"/>
<dbReference type="RefSeq" id="XP_065823137.1">
    <property type="nucleotide sequence ID" value="XM_065967065.1"/>
</dbReference>
<dbReference type="Proteomes" id="UP000322225">
    <property type="component" value="Chromosome 3"/>
</dbReference>
<sequence>MKRTISTNNQTFNPSGALPLSPPYSPPSSPSPTKQLDSPVASISPILYKEASSSTSKKSERKKRSREVVDDDDDESVEDELAEDGPHAAAPSTPSIRWGVRLVVDGCDLYRAAAPTAADIALIKCVYLPVARHLEVFANLAIYLHLPAISHPTHPTHLVFLLDCRGSIIRYTYRSSRFERSVLPEGAKFRILHRVLQKDSAIGGHKVPAEYGGVVNFAEVEKESLAEVKRVLDEDWASEEWREELWNLVRLLDRIRTRETVPNATDIYGLVYSATVLSELDHLYQSRSTSRTFKFEMSLLEEILIISNGLFVSAVVGCQNTHSDEQLKERVMRSWWLLRAPGCHIGSAGPRVYRGGDVGEAAGDAGQGHEVRRSDVESGAAGAGRQVPV</sequence>
<feature type="compositionally biased region" description="Basic and acidic residues" evidence="1">
    <location>
        <begin position="367"/>
        <end position="376"/>
    </location>
</feature>
<dbReference type="GeneID" id="43592770"/>
<name>A0AAJ8LFM7_9TREE</name>
<feature type="region of interest" description="Disordered" evidence="1">
    <location>
        <begin position="359"/>
        <end position="389"/>
    </location>
</feature>
<accession>A0AAJ8LFM7</accession>
<keyword evidence="3" id="KW-1185">Reference proteome</keyword>
<reference evidence="2" key="2">
    <citation type="submission" date="2024-01" db="EMBL/GenBank/DDBJ databases">
        <title>Comparative genomics of Cryptococcus and Kwoniella reveals pathogenesis evolution and contrasting modes of karyotype evolution via chromosome fusion or intercentromeric recombination.</title>
        <authorList>
            <person name="Coelho M.A."/>
            <person name="David-Palma M."/>
            <person name="Shea T."/>
            <person name="Bowers K."/>
            <person name="McGinley-Smith S."/>
            <person name="Mohammad A.W."/>
            <person name="Gnirke A."/>
            <person name="Yurkov A.M."/>
            <person name="Nowrousian M."/>
            <person name="Sun S."/>
            <person name="Cuomo C.A."/>
            <person name="Heitman J."/>
        </authorList>
    </citation>
    <scope>NUCLEOTIDE SEQUENCE</scope>
    <source>
        <strain evidence="2">CBS 12478</strain>
    </source>
</reference>
<gene>
    <name evidence="2" type="ORF">CI109_102022</name>
</gene>
<dbReference type="EMBL" id="CP144053">
    <property type="protein sequence ID" value="WWD17581.1"/>
    <property type="molecule type" value="Genomic_DNA"/>
</dbReference>
<feature type="compositionally biased region" description="Acidic residues" evidence="1">
    <location>
        <begin position="69"/>
        <end position="83"/>
    </location>
</feature>
<evidence type="ECO:0000313" key="3">
    <source>
        <dbReference type="Proteomes" id="UP000322225"/>
    </source>
</evidence>